<evidence type="ECO:0000313" key="3">
    <source>
        <dbReference type="EMBL" id="CAG8496366.1"/>
    </source>
</evidence>
<dbReference type="GO" id="GO:0003677">
    <property type="term" value="F:DNA binding"/>
    <property type="evidence" value="ECO:0007669"/>
    <property type="project" value="UniProtKB-KW"/>
</dbReference>
<feature type="domain" description="HTH CENPB-type" evidence="2">
    <location>
        <begin position="49"/>
        <end position="112"/>
    </location>
</feature>
<reference evidence="3" key="1">
    <citation type="submission" date="2021-06" db="EMBL/GenBank/DDBJ databases">
        <authorList>
            <person name="Kallberg Y."/>
            <person name="Tangrot J."/>
            <person name="Rosling A."/>
        </authorList>
    </citation>
    <scope>NUCLEOTIDE SEQUENCE</scope>
    <source>
        <strain evidence="3">IA702</strain>
    </source>
</reference>
<sequence length="112" mass="12627">MNITTGPSIKNKRKNIFNSISGSKKSRSITRKTLTGLQKKLCEMFNTRLYQNQKLAEKISISPATDNMVENAVNNNQSVSGHIILEKAREFATRLGVHNFNGSNGWLEKFKN</sequence>
<dbReference type="PROSITE" id="PS51253">
    <property type="entry name" value="HTH_CENPB"/>
    <property type="match status" value="1"/>
</dbReference>
<keyword evidence="1" id="KW-0238">DNA-binding</keyword>
<dbReference type="Pfam" id="PF03221">
    <property type="entry name" value="HTH_Tnp_Tc5"/>
    <property type="match status" value="1"/>
</dbReference>
<dbReference type="EMBL" id="CAJVPJ010000213">
    <property type="protein sequence ID" value="CAG8496366.1"/>
    <property type="molecule type" value="Genomic_DNA"/>
</dbReference>
<protein>
    <submittedName>
        <fullName evidence="3">861_t:CDS:1</fullName>
    </submittedName>
</protein>
<accession>A0A9N8ZI36</accession>
<dbReference type="InterPro" id="IPR006600">
    <property type="entry name" value="HTH_CenpB_DNA-bd_dom"/>
</dbReference>
<keyword evidence="4" id="KW-1185">Reference proteome</keyword>
<comment type="caution">
    <text evidence="3">The sequence shown here is derived from an EMBL/GenBank/DDBJ whole genome shotgun (WGS) entry which is preliminary data.</text>
</comment>
<evidence type="ECO:0000259" key="2">
    <source>
        <dbReference type="PROSITE" id="PS51253"/>
    </source>
</evidence>
<dbReference type="SUPFAM" id="SSF46689">
    <property type="entry name" value="Homeodomain-like"/>
    <property type="match status" value="1"/>
</dbReference>
<dbReference type="Gene3D" id="1.10.10.60">
    <property type="entry name" value="Homeodomain-like"/>
    <property type="match status" value="1"/>
</dbReference>
<dbReference type="InterPro" id="IPR009057">
    <property type="entry name" value="Homeodomain-like_sf"/>
</dbReference>
<gene>
    <name evidence="3" type="ORF">POCULU_LOCUS2342</name>
</gene>
<dbReference type="OrthoDB" id="125347at2759"/>
<evidence type="ECO:0000256" key="1">
    <source>
        <dbReference type="ARBA" id="ARBA00023125"/>
    </source>
</evidence>
<evidence type="ECO:0000313" key="4">
    <source>
        <dbReference type="Proteomes" id="UP000789572"/>
    </source>
</evidence>
<organism evidence="3 4">
    <name type="scientific">Paraglomus occultum</name>
    <dbReference type="NCBI Taxonomy" id="144539"/>
    <lineage>
        <taxon>Eukaryota</taxon>
        <taxon>Fungi</taxon>
        <taxon>Fungi incertae sedis</taxon>
        <taxon>Mucoromycota</taxon>
        <taxon>Glomeromycotina</taxon>
        <taxon>Glomeromycetes</taxon>
        <taxon>Paraglomerales</taxon>
        <taxon>Paraglomeraceae</taxon>
        <taxon>Paraglomus</taxon>
    </lineage>
</organism>
<name>A0A9N8ZI36_9GLOM</name>
<dbReference type="Proteomes" id="UP000789572">
    <property type="component" value="Unassembled WGS sequence"/>
</dbReference>
<dbReference type="AlphaFoldDB" id="A0A9N8ZI36"/>
<proteinExistence type="predicted"/>